<accession>A0A9D4DB09</accession>
<evidence type="ECO:0000313" key="2">
    <source>
        <dbReference type="Proteomes" id="UP000828390"/>
    </source>
</evidence>
<evidence type="ECO:0000313" key="1">
    <source>
        <dbReference type="EMBL" id="KAH3741402.1"/>
    </source>
</evidence>
<dbReference type="EMBL" id="JAIWYP010000011">
    <property type="protein sequence ID" value="KAH3741402.1"/>
    <property type="molecule type" value="Genomic_DNA"/>
</dbReference>
<proteinExistence type="predicted"/>
<keyword evidence="2" id="KW-1185">Reference proteome</keyword>
<organism evidence="1 2">
    <name type="scientific">Dreissena polymorpha</name>
    <name type="common">Zebra mussel</name>
    <name type="synonym">Mytilus polymorpha</name>
    <dbReference type="NCBI Taxonomy" id="45954"/>
    <lineage>
        <taxon>Eukaryota</taxon>
        <taxon>Metazoa</taxon>
        <taxon>Spiralia</taxon>
        <taxon>Lophotrochozoa</taxon>
        <taxon>Mollusca</taxon>
        <taxon>Bivalvia</taxon>
        <taxon>Autobranchia</taxon>
        <taxon>Heteroconchia</taxon>
        <taxon>Euheterodonta</taxon>
        <taxon>Imparidentia</taxon>
        <taxon>Neoheterodontei</taxon>
        <taxon>Myida</taxon>
        <taxon>Dreissenoidea</taxon>
        <taxon>Dreissenidae</taxon>
        <taxon>Dreissena</taxon>
    </lineage>
</organism>
<dbReference type="Proteomes" id="UP000828390">
    <property type="component" value="Unassembled WGS sequence"/>
</dbReference>
<name>A0A9D4DB09_DREPO</name>
<gene>
    <name evidence="1" type="ORF">DPMN_048127</name>
</gene>
<reference evidence="1" key="1">
    <citation type="journal article" date="2019" name="bioRxiv">
        <title>The Genome of the Zebra Mussel, Dreissena polymorpha: A Resource for Invasive Species Research.</title>
        <authorList>
            <person name="McCartney M.A."/>
            <person name="Auch B."/>
            <person name="Kono T."/>
            <person name="Mallez S."/>
            <person name="Zhang Y."/>
            <person name="Obille A."/>
            <person name="Becker A."/>
            <person name="Abrahante J.E."/>
            <person name="Garbe J."/>
            <person name="Badalamenti J.P."/>
            <person name="Herman A."/>
            <person name="Mangelson H."/>
            <person name="Liachko I."/>
            <person name="Sullivan S."/>
            <person name="Sone E.D."/>
            <person name="Koren S."/>
            <person name="Silverstein K.A.T."/>
            <person name="Beckman K.B."/>
            <person name="Gohl D.M."/>
        </authorList>
    </citation>
    <scope>NUCLEOTIDE SEQUENCE</scope>
    <source>
        <strain evidence="1">Duluth1</strain>
        <tissue evidence="1">Whole animal</tissue>
    </source>
</reference>
<dbReference type="AlphaFoldDB" id="A0A9D4DB09"/>
<protein>
    <submittedName>
        <fullName evidence="1">Uncharacterized protein</fullName>
    </submittedName>
</protein>
<comment type="caution">
    <text evidence="1">The sequence shown here is derived from an EMBL/GenBank/DDBJ whole genome shotgun (WGS) entry which is preliminary data.</text>
</comment>
<reference evidence="1" key="2">
    <citation type="submission" date="2020-11" db="EMBL/GenBank/DDBJ databases">
        <authorList>
            <person name="McCartney M.A."/>
            <person name="Auch B."/>
            <person name="Kono T."/>
            <person name="Mallez S."/>
            <person name="Becker A."/>
            <person name="Gohl D.M."/>
            <person name="Silverstein K.A.T."/>
            <person name="Koren S."/>
            <person name="Bechman K.B."/>
            <person name="Herman A."/>
            <person name="Abrahante J.E."/>
            <person name="Garbe J."/>
        </authorList>
    </citation>
    <scope>NUCLEOTIDE SEQUENCE</scope>
    <source>
        <strain evidence="1">Duluth1</strain>
        <tissue evidence="1">Whole animal</tissue>
    </source>
</reference>
<sequence length="106" mass="12858">MRRLRQTVRHKHNHISRYHEFTTNYISNDDKYNTNKYANINNNAQNYDTYANSNNNHYHFTDDDNSNNHHTDDNNHNPYYHDTYANNYYHASLVGVGTMELHIHWK</sequence>